<feature type="region of interest" description="Disordered" evidence="1">
    <location>
        <begin position="46"/>
        <end position="79"/>
    </location>
</feature>
<sequence>MADAKFTSSLTQTQEIRLESVSLAYRHDRSPEDVIERASKLATWVEGEKAASKQDAPVKTGKPGKPANGEQVVPDSDLI</sequence>
<evidence type="ECO:0000313" key="2">
    <source>
        <dbReference type="EMBL" id="CAB4200324.1"/>
    </source>
</evidence>
<organism evidence="2">
    <name type="scientific">uncultured Caudovirales phage</name>
    <dbReference type="NCBI Taxonomy" id="2100421"/>
    <lineage>
        <taxon>Viruses</taxon>
        <taxon>Duplodnaviria</taxon>
        <taxon>Heunggongvirae</taxon>
        <taxon>Uroviricota</taxon>
        <taxon>Caudoviricetes</taxon>
        <taxon>Peduoviridae</taxon>
        <taxon>Maltschvirus</taxon>
        <taxon>Maltschvirus maltsch</taxon>
    </lineage>
</organism>
<protein>
    <submittedName>
        <fullName evidence="2">Uncharacterized protein</fullName>
    </submittedName>
</protein>
<gene>
    <name evidence="2" type="ORF">UFOVP1356_35</name>
</gene>
<evidence type="ECO:0000256" key="1">
    <source>
        <dbReference type="SAM" id="MobiDB-lite"/>
    </source>
</evidence>
<dbReference type="EMBL" id="LR797294">
    <property type="protein sequence ID" value="CAB4200324.1"/>
    <property type="molecule type" value="Genomic_DNA"/>
</dbReference>
<proteinExistence type="predicted"/>
<reference evidence="2" key="1">
    <citation type="submission" date="2020-05" db="EMBL/GenBank/DDBJ databases">
        <authorList>
            <person name="Chiriac C."/>
            <person name="Salcher M."/>
            <person name="Ghai R."/>
            <person name="Kavagutti S V."/>
        </authorList>
    </citation>
    <scope>NUCLEOTIDE SEQUENCE</scope>
</reference>
<accession>A0A6J5RSN6</accession>
<name>A0A6J5RSN6_9CAUD</name>